<sequence>MIFHPFSPIGPCRKRMSCIRIVCNELCDKSLLSRWFSTVSSILQASDDEYDYLLKEYSFISFVVNADRKSYSIQINTKSYSKNFHVHIPLIIGTKLWLMCQELEPNTLISYNIYNSFMKTKDIGCPLCSIYNYEYLTCFYISGKLMHCPIFLYVDPSKLHVHRTTKKLTLVHQRKIVDIPEKLESIRDELFSWSDYFHNYAIILISWIHVKFLTEVGLLATKCKFNDKIITKKVKDIASSIIKGNVAEAVSKTTIFKTTEIGGQATETDLANSYNKDLAKSDTETRKGFFKSSSRYITTPTNVPIMLMYSAMHCVKLISGQVLTNTHQSLHKSSIGFVCTQHTVDNKNAGMHLELLPGVHIPTRYECLDVKEIINSLLDKSIALIQENNKLEYGRIEREGIDNIYLYGPTMEEYVIHSAQLPRLDILITEMLKENTFPFEFYFNRSKRVGIFRSSKTSPLSAKQLFTSTTREWLIEQYQYTHLSATVNNSTPLMGVVAHHGSLLNHTSTNKITAGLCGHRHTVGHAAKSLRNLERSLCYPQNDLSRRNSLPIATQLAFTALVCDAGDNVEDGITNLKSYSINLKSITCQSSSRLMFVEPYDTGLLESGARIIHLKSVHTTYISSNSEMNITFTFSENRKLIQGDKFSTIEGQKATVINLTRPEDMPFVMDPRIPAIDVLMNVSATKRHTYGMFVSSLIRAAKCAKPEKFDLTLLMGDESIGHHTNDRIAQMLKDAEFMMQKTICDGRTGEIMGEADIFLCSFIKYNQEPVRVAYYAPDGEYVQRSIHGDVFNKGRNRIGATKSSQFDKVMMINQGTNLDIGRQYQICSEPRLVHDRNTGRVSQTAASSIKTLAVHGIEMIPKKRRKLNDF</sequence>
<evidence type="ECO:0000256" key="4">
    <source>
        <dbReference type="ARBA" id="ARBA00022679"/>
    </source>
</evidence>
<dbReference type="Pfam" id="PF00562">
    <property type="entry name" value="RNA_pol_Rpb2_6"/>
    <property type="match status" value="1"/>
</dbReference>
<dbReference type="Proteomes" id="UP000288716">
    <property type="component" value="Unassembled WGS sequence"/>
</dbReference>
<protein>
    <recommendedName>
        <fullName evidence="2">DNA-directed RNA polymerase</fullName>
        <ecNumber evidence="2">2.7.7.6</ecNumber>
    </recommendedName>
</protein>
<keyword evidence="9" id="KW-1185">Reference proteome</keyword>
<organism evidence="8 9">
    <name type="scientific">Leptotrombidium deliense</name>
    <dbReference type="NCBI Taxonomy" id="299467"/>
    <lineage>
        <taxon>Eukaryota</taxon>
        <taxon>Metazoa</taxon>
        <taxon>Ecdysozoa</taxon>
        <taxon>Arthropoda</taxon>
        <taxon>Chelicerata</taxon>
        <taxon>Arachnida</taxon>
        <taxon>Acari</taxon>
        <taxon>Acariformes</taxon>
        <taxon>Trombidiformes</taxon>
        <taxon>Prostigmata</taxon>
        <taxon>Anystina</taxon>
        <taxon>Parasitengona</taxon>
        <taxon>Trombiculoidea</taxon>
        <taxon>Trombiculidae</taxon>
        <taxon>Leptotrombidium</taxon>
    </lineage>
</organism>
<evidence type="ECO:0000256" key="3">
    <source>
        <dbReference type="ARBA" id="ARBA00022478"/>
    </source>
</evidence>
<evidence type="ECO:0000313" key="8">
    <source>
        <dbReference type="EMBL" id="RWS24104.1"/>
    </source>
</evidence>
<dbReference type="EMBL" id="NCKV01005377">
    <property type="protein sequence ID" value="RWS24104.1"/>
    <property type="molecule type" value="Genomic_DNA"/>
</dbReference>
<evidence type="ECO:0000313" key="9">
    <source>
        <dbReference type="Proteomes" id="UP000288716"/>
    </source>
</evidence>
<dbReference type="PANTHER" id="PTHR20856">
    <property type="entry name" value="DNA-DIRECTED RNA POLYMERASE I SUBUNIT 2"/>
    <property type="match status" value="1"/>
</dbReference>
<keyword evidence="3" id="KW-0240">DNA-directed RNA polymerase</keyword>
<evidence type="ECO:0000259" key="7">
    <source>
        <dbReference type="Pfam" id="PF00562"/>
    </source>
</evidence>
<proteinExistence type="inferred from homology"/>
<dbReference type="SUPFAM" id="SSF64484">
    <property type="entry name" value="beta and beta-prime subunits of DNA dependent RNA-polymerase"/>
    <property type="match status" value="1"/>
</dbReference>
<evidence type="ECO:0000256" key="1">
    <source>
        <dbReference type="ARBA" id="ARBA00006835"/>
    </source>
</evidence>
<accession>A0A443S9F8</accession>
<dbReference type="EC" id="2.7.7.6" evidence="2"/>
<dbReference type="Gene3D" id="2.40.270.10">
    <property type="entry name" value="DNA-directed RNA polymerase, subunit 2, domain 6"/>
    <property type="match status" value="1"/>
</dbReference>
<dbReference type="AlphaFoldDB" id="A0A443S9F8"/>
<evidence type="ECO:0000256" key="2">
    <source>
        <dbReference type="ARBA" id="ARBA00012418"/>
    </source>
</evidence>
<dbReference type="STRING" id="299467.A0A443S9F8"/>
<dbReference type="InterPro" id="IPR007120">
    <property type="entry name" value="DNA-dir_RNAP_su2_dom"/>
</dbReference>
<gene>
    <name evidence="8" type="ORF">B4U80_13270</name>
</gene>
<keyword evidence="4" id="KW-0808">Transferase</keyword>
<dbReference type="InterPro" id="IPR015712">
    <property type="entry name" value="DNA-dir_RNA_pol_su2"/>
</dbReference>
<dbReference type="VEuPathDB" id="VectorBase:LDEU007936"/>
<keyword evidence="5" id="KW-0548">Nucleotidyltransferase</keyword>
<dbReference type="GO" id="GO:0003899">
    <property type="term" value="F:DNA-directed RNA polymerase activity"/>
    <property type="evidence" value="ECO:0007669"/>
    <property type="project" value="UniProtKB-EC"/>
</dbReference>
<comment type="similarity">
    <text evidence="1">Belongs to the RNA polymerase beta chain family.</text>
</comment>
<dbReference type="GO" id="GO:0032549">
    <property type="term" value="F:ribonucleoside binding"/>
    <property type="evidence" value="ECO:0007669"/>
    <property type="project" value="InterPro"/>
</dbReference>
<reference evidence="8 9" key="1">
    <citation type="journal article" date="2018" name="Gigascience">
        <title>Genomes of trombidid mites reveal novel predicted allergens and laterally-transferred genes associated with secondary metabolism.</title>
        <authorList>
            <person name="Dong X."/>
            <person name="Chaisiri K."/>
            <person name="Xia D."/>
            <person name="Armstrong S.D."/>
            <person name="Fang Y."/>
            <person name="Donnelly M.J."/>
            <person name="Kadowaki T."/>
            <person name="McGarry J.W."/>
            <person name="Darby A.C."/>
            <person name="Makepeace B.L."/>
        </authorList>
    </citation>
    <scope>NUCLEOTIDE SEQUENCE [LARGE SCALE GENOMIC DNA]</scope>
    <source>
        <strain evidence="8">UoL-UT</strain>
    </source>
</reference>
<dbReference type="GO" id="GO:0006351">
    <property type="term" value="P:DNA-templated transcription"/>
    <property type="evidence" value="ECO:0007669"/>
    <property type="project" value="InterPro"/>
</dbReference>
<dbReference type="GO" id="GO:0003677">
    <property type="term" value="F:DNA binding"/>
    <property type="evidence" value="ECO:0007669"/>
    <property type="project" value="InterPro"/>
</dbReference>
<name>A0A443S9F8_9ACAR</name>
<keyword evidence="6" id="KW-0804">Transcription</keyword>
<dbReference type="InterPro" id="IPR037033">
    <property type="entry name" value="DNA-dir_RNAP_su2_hyb_sf"/>
</dbReference>
<evidence type="ECO:0000256" key="5">
    <source>
        <dbReference type="ARBA" id="ARBA00022695"/>
    </source>
</evidence>
<feature type="domain" description="DNA-directed RNA polymerase subunit 2 hybrid-binding" evidence="7">
    <location>
        <begin position="621"/>
        <end position="758"/>
    </location>
</feature>
<comment type="caution">
    <text evidence="8">The sequence shown here is derived from an EMBL/GenBank/DDBJ whole genome shotgun (WGS) entry which is preliminary data.</text>
</comment>
<evidence type="ECO:0000256" key="6">
    <source>
        <dbReference type="ARBA" id="ARBA00023163"/>
    </source>
</evidence>
<dbReference type="GO" id="GO:0000428">
    <property type="term" value="C:DNA-directed RNA polymerase complex"/>
    <property type="evidence" value="ECO:0007669"/>
    <property type="project" value="UniProtKB-KW"/>
</dbReference>